<dbReference type="Proteomes" id="UP000280834">
    <property type="component" value="Unassembled WGS sequence"/>
</dbReference>
<name>A0A0R3QD78_9BILA</name>
<reference evidence="3" key="1">
    <citation type="submission" date="2017-02" db="UniProtKB">
        <authorList>
            <consortium name="WormBaseParasite"/>
        </authorList>
    </citation>
    <scope>IDENTIFICATION</scope>
</reference>
<organism evidence="3">
    <name type="scientific">Brugia timori</name>
    <dbReference type="NCBI Taxonomy" id="42155"/>
    <lineage>
        <taxon>Eukaryota</taxon>
        <taxon>Metazoa</taxon>
        <taxon>Ecdysozoa</taxon>
        <taxon>Nematoda</taxon>
        <taxon>Chromadorea</taxon>
        <taxon>Rhabditida</taxon>
        <taxon>Spirurina</taxon>
        <taxon>Spiruromorpha</taxon>
        <taxon>Filarioidea</taxon>
        <taxon>Onchocercidae</taxon>
        <taxon>Brugia</taxon>
    </lineage>
</organism>
<keyword evidence="2" id="KW-1185">Reference proteome</keyword>
<dbReference type="AlphaFoldDB" id="A0A0R3QD78"/>
<dbReference type="WBParaSite" id="BTMF_0000431201-mRNA-1">
    <property type="protein sequence ID" value="BTMF_0000431201-mRNA-1"/>
    <property type="gene ID" value="BTMF_0000431201"/>
</dbReference>
<proteinExistence type="predicted"/>
<evidence type="ECO:0000313" key="3">
    <source>
        <dbReference type="WBParaSite" id="BTMF_0000431201-mRNA-1"/>
    </source>
</evidence>
<evidence type="ECO:0000313" key="1">
    <source>
        <dbReference type="EMBL" id="VDO15138.1"/>
    </source>
</evidence>
<gene>
    <name evidence="1" type="ORF">BTMF_LOCUS3610</name>
</gene>
<protein>
    <submittedName>
        <fullName evidence="3">Transposase</fullName>
    </submittedName>
</protein>
<reference evidence="1 2" key="2">
    <citation type="submission" date="2018-11" db="EMBL/GenBank/DDBJ databases">
        <authorList>
            <consortium name="Pathogen Informatics"/>
        </authorList>
    </citation>
    <scope>NUCLEOTIDE SEQUENCE [LARGE SCALE GENOMIC DNA]</scope>
</reference>
<accession>A0A0R3QD78</accession>
<sequence>MLQKLSTPKSCEVLSAITQNSSDRLDGTLLSALRHPVTGTGETGK</sequence>
<evidence type="ECO:0000313" key="2">
    <source>
        <dbReference type="Proteomes" id="UP000280834"/>
    </source>
</evidence>
<dbReference type="EMBL" id="UZAG01003303">
    <property type="protein sequence ID" value="VDO15138.1"/>
    <property type="molecule type" value="Genomic_DNA"/>
</dbReference>